<evidence type="ECO:0000313" key="2">
    <source>
        <dbReference type="EMBL" id="TSJ36615.1"/>
    </source>
</evidence>
<dbReference type="EMBL" id="VLPK01000006">
    <property type="protein sequence ID" value="TSJ36615.1"/>
    <property type="molecule type" value="Genomic_DNA"/>
</dbReference>
<evidence type="ECO:0000256" key="1">
    <source>
        <dbReference type="SAM" id="SignalP"/>
    </source>
</evidence>
<dbReference type="OrthoDB" id="1493972at2"/>
<organism evidence="2 3">
    <name type="scientific">Mucilaginibacter corticis</name>
    <dbReference type="NCBI Taxonomy" id="2597670"/>
    <lineage>
        <taxon>Bacteria</taxon>
        <taxon>Pseudomonadati</taxon>
        <taxon>Bacteroidota</taxon>
        <taxon>Sphingobacteriia</taxon>
        <taxon>Sphingobacteriales</taxon>
        <taxon>Sphingobacteriaceae</taxon>
        <taxon>Mucilaginibacter</taxon>
    </lineage>
</organism>
<dbReference type="Proteomes" id="UP000318733">
    <property type="component" value="Unassembled WGS sequence"/>
</dbReference>
<comment type="caution">
    <text evidence="2">The sequence shown here is derived from an EMBL/GenBank/DDBJ whole genome shotgun (WGS) entry which is preliminary data.</text>
</comment>
<feature type="signal peptide" evidence="1">
    <location>
        <begin position="1"/>
        <end position="21"/>
    </location>
</feature>
<dbReference type="RefSeq" id="WP_144250583.1">
    <property type="nucleotide sequence ID" value="NZ_VLPK01000006.1"/>
</dbReference>
<dbReference type="AlphaFoldDB" id="A0A556M9Y0"/>
<keyword evidence="1" id="KW-0732">Signal</keyword>
<evidence type="ECO:0008006" key="4">
    <source>
        <dbReference type="Google" id="ProtNLM"/>
    </source>
</evidence>
<gene>
    <name evidence="2" type="ORF">FO440_22575</name>
</gene>
<protein>
    <recommendedName>
        <fullName evidence="4">Lipocalin-like domain-containing protein</fullName>
    </recommendedName>
</protein>
<reference evidence="2 3" key="1">
    <citation type="submission" date="2019-07" db="EMBL/GenBank/DDBJ databases">
        <authorList>
            <person name="Huq M.A."/>
        </authorList>
    </citation>
    <scope>NUCLEOTIDE SEQUENCE [LARGE SCALE GENOMIC DNA]</scope>
    <source>
        <strain evidence="2 3">MAH-19</strain>
    </source>
</reference>
<evidence type="ECO:0000313" key="3">
    <source>
        <dbReference type="Proteomes" id="UP000318733"/>
    </source>
</evidence>
<sequence length="158" mass="17449">MKLNLLLPTMVGILISTTIFAQSKKKTSQPSTTSPIGSWKLISQKVTYPDGQVSMGDSSNIFQHKILTPTTFVVTIEKKIPNYDNKKLAVSVAGGHYTLVNGDYEELTEYASFKGFETMKVNYKLTMEDGKLHTVGTLSGSGLDGKPTIYDEVYVRED</sequence>
<feature type="chain" id="PRO_5022146043" description="Lipocalin-like domain-containing protein" evidence="1">
    <location>
        <begin position="22"/>
        <end position="158"/>
    </location>
</feature>
<proteinExistence type="predicted"/>
<name>A0A556M9Y0_9SPHI</name>
<accession>A0A556M9Y0</accession>
<keyword evidence="3" id="KW-1185">Reference proteome</keyword>